<reference evidence="1" key="1">
    <citation type="submission" date="2024-05" db="EMBL/GenBank/DDBJ databases">
        <title>Planctomycetes of the genus Singulisphaera possess chitinolytic capabilities.</title>
        <authorList>
            <person name="Ivanova A."/>
        </authorList>
    </citation>
    <scope>NUCLEOTIDE SEQUENCE</scope>
    <source>
        <strain evidence="1">Ch08T</strain>
    </source>
</reference>
<proteinExistence type="predicted"/>
<dbReference type="AlphaFoldDB" id="A0AAU7C8G8"/>
<name>A0AAU7C8G8_9BACT</name>
<dbReference type="EMBL" id="CP155447">
    <property type="protein sequence ID" value="XBH01413.1"/>
    <property type="molecule type" value="Genomic_DNA"/>
</dbReference>
<protein>
    <submittedName>
        <fullName evidence="1">Uncharacterized protein</fullName>
    </submittedName>
</protein>
<organism evidence="1">
    <name type="scientific">Singulisphaera sp. Ch08</name>
    <dbReference type="NCBI Taxonomy" id="3120278"/>
    <lineage>
        <taxon>Bacteria</taxon>
        <taxon>Pseudomonadati</taxon>
        <taxon>Planctomycetota</taxon>
        <taxon>Planctomycetia</taxon>
        <taxon>Isosphaerales</taxon>
        <taxon>Isosphaeraceae</taxon>
        <taxon>Singulisphaera</taxon>
    </lineage>
</organism>
<sequence length="45" mass="5208">MIPEDYRAVLGLLSEENPFRNLQLFVLAEDPSFADYVRRISPPDL</sequence>
<evidence type="ECO:0000313" key="1">
    <source>
        <dbReference type="EMBL" id="XBH01413.1"/>
    </source>
</evidence>
<gene>
    <name evidence="1" type="ORF">V5E97_24020</name>
</gene>
<accession>A0AAU7C8G8</accession>
<dbReference type="RefSeq" id="WP_406694116.1">
    <property type="nucleotide sequence ID" value="NZ_CP155447.1"/>
</dbReference>